<dbReference type="Gramene" id="VVA24847">
    <property type="protein sequence ID" value="VVA24847"/>
    <property type="gene ID" value="Prudul26B029848"/>
</dbReference>
<gene>
    <name evidence="1" type="ORF">ALMOND_2B029848</name>
</gene>
<dbReference type="InterPro" id="IPR019587">
    <property type="entry name" value="Polyketide_cyclase/dehydratase"/>
</dbReference>
<dbReference type="PANTHER" id="PTHR33789">
    <property type="entry name" value="LACHRYMATORY-FACTOR SYNTHASE"/>
    <property type="match status" value="1"/>
</dbReference>
<dbReference type="AlphaFoldDB" id="A0A5E4FA90"/>
<dbReference type="Gene3D" id="3.30.530.20">
    <property type="match status" value="1"/>
</dbReference>
<dbReference type="EMBL" id="CABIKO010000087">
    <property type="protein sequence ID" value="VVA24847.1"/>
    <property type="molecule type" value="Genomic_DNA"/>
</dbReference>
<name>A0A5E4FA90_PRUDU</name>
<dbReference type="Pfam" id="PF10604">
    <property type="entry name" value="Polyketide_cyc2"/>
    <property type="match status" value="1"/>
</dbReference>
<dbReference type="CDD" id="cd07821">
    <property type="entry name" value="PYR_PYL_RCAR_like"/>
    <property type="match status" value="1"/>
</dbReference>
<dbReference type="OMA" id="PDWAHET"/>
<dbReference type="InterPro" id="IPR053249">
    <property type="entry name" value="LFS"/>
</dbReference>
<reference evidence="2" key="1">
    <citation type="journal article" date="2020" name="Plant J.">
        <title>Transposons played a major role in the diversification between the closely related almond and peach genomes: results from the almond genome sequence.</title>
        <authorList>
            <person name="Alioto T."/>
            <person name="Alexiou K.G."/>
            <person name="Bardil A."/>
            <person name="Barteri F."/>
            <person name="Castanera R."/>
            <person name="Cruz F."/>
            <person name="Dhingra A."/>
            <person name="Duval H."/>
            <person name="Fernandez I Marti A."/>
            <person name="Frias L."/>
            <person name="Galan B."/>
            <person name="Garcia J.L."/>
            <person name="Howad W."/>
            <person name="Gomez-Garrido J."/>
            <person name="Gut M."/>
            <person name="Julca I."/>
            <person name="Morata J."/>
            <person name="Puigdomenech P."/>
            <person name="Ribeca P."/>
            <person name="Rubio Cabetas M.J."/>
            <person name="Vlasova A."/>
            <person name="Wirthensohn M."/>
            <person name="Garcia-Mas J."/>
            <person name="Gabaldon T."/>
            <person name="Casacuberta J.M."/>
            <person name="Arus P."/>
        </authorList>
    </citation>
    <scope>NUCLEOTIDE SEQUENCE [LARGE SCALE GENOMIC DNA]</scope>
    <source>
        <strain evidence="2">cv. Texas</strain>
    </source>
</reference>
<dbReference type="Proteomes" id="UP000327085">
    <property type="component" value="Chromosome 1"/>
</dbReference>
<proteinExistence type="predicted"/>
<protein>
    <submittedName>
        <fullName evidence="1">PREDICTED: lachrymatory-factor synthase</fullName>
    </submittedName>
</protein>
<evidence type="ECO:0000313" key="1">
    <source>
        <dbReference type="EMBL" id="VVA24847.1"/>
    </source>
</evidence>
<evidence type="ECO:0000313" key="2">
    <source>
        <dbReference type="Proteomes" id="UP000327085"/>
    </source>
</evidence>
<dbReference type="SUPFAM" id="SSF55961">
    <property type="entry name" value="Bet v1-like"/>
    <property type="match status" value="1"/>
</dbReference>
<organism evidence="1 2">
    <name type="scientific">Prunus dulcis</name>
    <name type="common">Almond</name>
    <name type="synonym">Amygdalus dulcis</name>
    <dbReference type="NCBI Taxonomy" id="3755"/>
    <lineage>
        <taxon>Eukaryota</taxon>
        <taxon>Viridiplantae</taxon>
        <taxon>Streptophyta</taxon>
        <taxon>Embryophyta</taxon>
        <taxon>Tracheophyta</taxon>
        <taxon>Spermatophyta</taxon>
        <taxon>Magnoliopsida</taxon>
        <taxon>eudicotyledons</taxon>
        <taxon>Gunneridae</taxon>
        <taxon>Pentapetalae</taxon>
        <taxon>rosids</taxon>
        <taxon>fabids</taxon>
        <taxon>Rosales</taxon>
        <taxon>Rosaceae</taxon>
        <taxon>Amygdaloideae</taxon>
        <taxon>Amygdaleae</taxon>
        <taxon>Prunus</taxon>
    </lineage>
</organism>
<accession>A0A5E4FA90</accession>
<dbReference type="PANTHER" id="PTHR33789:SF15">
    <property type="entry name" value="LACHRYMATORY-FACTOR SYNTHASE"/>
    <property type="match status" value="1"/>
</dbReference>
<sequence length="180" mass="20143">MWSIESMCLIYPFQHHFLSLSGFHGSARVRAKWEATVSARLTKARVDQIWPLLKDFHQWFPTLATCYGVRGANGEPGCIRYCSGSSIPSKGDHKAVSWSKERLVAVDDADHSLSYEIVESHIGFKSYVSTVRVVPGGDVEGQYGCLIEWSITVDPVEGWGLDDLVKKYELCLQSMEDAVL</sequence>
<dbReference type="FunCoup" id="A0A5E4FA90">
    <property type="interactions" value="48"/>
</dbReference>
<dbReference type="InParanoid" id="A0A5E4FA90"/>
<dbReference type="InterPro" id="IPR023393">
    <property type="entry name" value="START-like_dom_sf"/>
</dbReference>
<dbReference type="GO" id="GO:0004864">
    <property type="term" value="F:protein phosphatase inhibitor activity"/>
    <property type="evidence" value="ECO:0007669"/>
    <property type="project" value="UniProtKB-ARBA"/>
</dbReference>
<dbReference type="FunFam" id="3.30.530.20:FF:000064">
    <property type="entry name" value="Lachrymatory-factor synthase"/>
    <property type="match status" value="1"/>
</dbReference>